<evidence type="ECO:0000313" key="2">
    <source>
        <dbReference type="Proteomes" id="UP001230426"/>
    </source>
</evidence>
<dbReference type="Pfam" id="PF21833">
    <property type="entry name" value="DUF6893"/>
    <property type="match status" value="1"/>
</dbReference>
<dbReference type="InterPro" id="IPR054188">
    <property type="entry name" value="DUF6893"/>
</dbReference>
<evidence type="ECO:0000313" key="1">
    <source>
        <dbReference type="EMBL" id="MDP9870131.1"/>
    </source>
</evidence>
<protein>
    <submittedName>
        <fullName evidence="1">Uncharacterized protein</fullName>
    </submittedName>
</protein>
<dbReference type="EMBL" id="JAUSRB010000002">
    <property type="protein sequence ID" value="MDP9870131.1"/>
    <property type="molecule type" value="Genomic_DNA"/>
</dbReference>
<reference evidence="1 2" key="1">
    <citation type="submission" date="2023-07" db="EMBL/GenBank/DDBJ databases">
        <title>Sequencing the genomes of 1000 actinobacteria strains.</title>
        <authorList>
            <person name="Klenk H.-P."/>
        </authorList>
    </citation>
    <scope>NUCLEOTIDE SEQUENCE [LARGE SCALE GENOMIC DNA]</scope>
    <source>
        <strain evidence="1 2">DSM 44109</strain>
    </source>
</reference>
<accession>A0ABT9RLF4</accession>
<name>A0ABT9RLF4_9ACTN</name>
<dbReference type="Proteomes" id="UP001230426">
    <property type="component" value="Unassembled WGS sequence"/>
</dbReference>
<keyword evidence="2" id="KW-1185">Reference proteome</keyword>
<proteinExistence type="predicted"/>
<sequence length="34" mass="3821">MLKRLIVGALVAGVAVLVVQSIPDIKRYLRIRKM</sequence>
<dbReference type="RefSeq" id="WP_370879767.1">
    <property type="nucleotide sequence ID" value="NZ_JAUSRB010000002.1"/>
</dbReference>
<organism evidence="1 2">
    <name type="scientific">Streptosporangium brasiliense</name>
    <dbReference type="NCBI Taxonomy" id="47480"/>
    <lineage>
        <taxon>Bacteria</taxon>
        <taxon>Bacillati</taxon>
        <taxon>Actinomycetota</taxon>
        <taxon>Actinomycetes</taxon>
        <taxon>Streptosporangiales</taxon>
        <taxon>Streptosporangiaceae</taxon>
        <taxon>Streptosporangium</taxon>
    </lineage>
</organism>
<gene>
    <name evidence="1" type="ORF">J2S55_009397</name>
</gene>
<comment type="caution">
    <text evidence="1">The sequence shown here is derived from an EMBL/GenBank/DDBJ whole genome shotgun (WGS) entry which is preliminary data.</text>
</comment>